<dbReference type="CDD" id="cd19124">
    <property type="entry name" value="AKR_AKR4A_4B"/>
    <property type="match status" value="1"/>
</dbReference>
<dbReference type="PROSITE" id="PS00798">
    <property type="entry name" value="ALDOKETO_REDUCTASE_1"/>
    <property type="match status" value="1"/>
</dbReference>
<dbReference type="PROSITE" id="PS00063">
    <property type="entry name" value="ALDOKETO_REDUCTASE_3"/>
    <property type="match status" value="1"/>
</dbReference>
<comment type="caution">
    <text evidence="6">The sequence shown here is derived from an EMBL/GenBank/DDBJ whole genome shotgun (WGS) entry which is preliminary data.</text>
</comment>
<dbReference type="InterPro" id="IPR020471">
    <property type="entry name" value="AKR"/>
</dbReference>
<dbReference type="GO" id="GO:0044550">
    <property type="term" value="P:secondary metabolite biosynthetic process"/>
    <property type="evidence" value="ECO:0007669"/>
    <property type="project" value="UniProtKB-ARBA"/>
</dbReference>
<name>A0A438IR30_VITVI</name>
<evidence type="ECO:0000256" key="2">
    <source>
        <dbReference type="PIRSR" id="PIRSR000097-1"/>
    </source>
</evidence>
<dbReference type="AlphaFoldDB" id="A0A438IR30"/>
<gene>
    <name evidence="6" type="primary">MER_4</name>
    <name evidence="6" type="ORF">CK203_019051</name>
</gene>
<dbReference type="PRINTS" id="PR00069">
    <property type="entry name" value="ALDKETRDTASE"/>
</dbReference>
<reference evidence="6 7" key="1">
    <citation type="journal article" date="2018" name="PLoS Genet.">
        <title>Population sequencing reveals clonal diversity and ancestral inbreeding in the grapevine cultivar Chardonnay.</title>
        <authorList>
            <person name="Roach M.J."/>
            <person name="Johnson D.L."/>
            <person name="Bohlmann J."/>
            <person name="van Vuuren H.J."/>
            <person name="Jones S.J."/>
            <person name="Pretorius I.S."/>
            <person name="Schmidt S.A."/>
            <person name="Borneman A.R."/>
        </authorList>
    </citation>
    <scope>NUCLEOTIDE SEQUENCE [LARGE SCALE GENOMIC DNA]</scope>
    <source>
        <strain evidence="7">cv. Chardonnay</strain>
        <tissue evidence="6">Leaf</tissue>
    </source>
</reference>
<dbReference type="Gene3D" id="3.20.20.100">
    <property type="entry name" value="NADP-dependent oxidoreductase domain"/>
    <property type="match status" value="1"/>
</dbReference>
<evidence type="ECO:0000256" key="4">
    <source>
        <dbReference type="PIRSR" id="PIRSR000097-3"/>
    </source>
</evidence>
<evidence type="ECO:0000259" key="5">
    <source>
        <dbReference type="Pfam" id="PF00248"/>
    </source>
</evidence>
<evidence type="ECO:0000313" key="7">
    <source>
        <dbReference type="Proteomes" id="UP000288805"/>
    </source>
</evidence>
<dbReference type="PANTHER" id="PTHR11732">
    <property type="entry name" value="ALDO/KETO REDUCTASE"/>
    <property type="match status" value="1"/>
</dbReference>
<feature type="site" description="Lowers pKa of active site Tyr" evidence="4">
    <location>
        <position position="87"/>
    </location>
</feature>
<evidence type="ECO:0000313" key="6">
    <source>
        <dbReference type="EMBL" id="RVW99169.1"/>
    </source>
</evidence>
<evidence type="ECO:0000256" key="1">
    <source>
        <dbReference type="ARBA" id="ARBA00023002"/>
    </source>
</evidence>
<feature type="domain" description="NADP-dependent oxidoreductase" evidence="5">
    <location>
        <begin position="22"/>
        <end position="293"/>
    </location>
</feature>
<dbReference type="GO" id="GO:0016616">
    <property type="term" value="F:oxidoreductase activity, acting on the CH-OH group of donors, NAD or NADP as acceptor"/>
    <property type="evidence" value="ECO:0007669"/>
    <property type="project" value="InterPro"/>
</dbReference>
<sequence length="322" mass="36346">MEPRNQIPGVLLSSGQEMPLVGMGTATSPWPQPHHLTSILVDAIEVGYRHFDTAAHYASEEPLGRAVAEAVARGLIKGRSEVFITSKLWCKDNHPDLVLPAINKTLQKLGMEYVDLYLVHWPVRLRKEAPDKDFRGEEVLPWDMKGTWEAMEECCRLGLAKSIGVSNFSCKKLSQLLQYAAIPPAVNQVEMNAAWQQAKLREFCREKGIHVSAWSPLGANGAFWGSLAVVESPILKEISAAKGRSLAQVALRWLHQQRVSILVKSFSKERMKENLQIFDWELNDDELTKIENIPQRRGFSGHWFVHPNGPYKSVEELWDDDA</sequence>
<feature type="active site" description="Proton donor" evidence="2">
    <location>
        <position position="57"/>
    </location>
</feature>
<dbReference type="Proteomes" id="UP000288805">
    <property type="component" value="Unassembled WGS sequence"/>
</dbReference>
<dbReference type="SUPFAM" id="SSF51430">
    <property type="entry name" value="NAD(P)-linked oxidoreductase"/>
    <property type="match status" value="1"/>
</dbReference>
<feature type="binding site" evidence="3">
    <location>
        <position position="120"/>
    </location>
    <ligand>
        <name>substrate</name>
    </ligand>
</feature>
<dbReference type="Pfam" id="PF00248">
    <property type="entry name" value="Aldo_ket_red"/>
    <property type="match status" value="1"/>
</dbReference>
<organism evidence="6 7">
    <name type="scientific">Vitis vinifera</name>
    <name type="common">Grape</name>
    <dbReference type="NCBI Taxonomy" id="29760"/>
    <lineage>
        <taxon>Eukaryota</taxon>
        <taxon>Viridiplantae</taxon>
        <taxon>Streptophyta</taxon>
        <taxon>Embryophyta</taxon>
        <taxon>Tracheophyta</taxon>
        <taxon>Spermatophyta</taxon>
        <taxon>Magnoliopsida</taxon>
        <taxon>eudicotyledons</taxon>
        <taxon>Gunneridae</taxon>
        <taxon>Pentapetalae</taxon>
        <taxon>rosids</taxon>
        <taxon>Vitales</taxon>
        <taxon>Vitaceae</taxon>
        <taxon>Viteae</taxon>
        <taxon>Vitis</taxon>
    </lineage>
</organism>
<dbReference type="InterPro" id="IPR036812">
    <property type="entry name" value="NAD(P)_OxRdtase_dom_sf"/>
</dbReference>
<dbReference type="PIRSF" id="PIRSF000097">
    <property type="entry name" value="AKR"/>
    <property type="match status" value="1"/>
</dbReference>
<dbReference type="PROSITE" id="PS00062">
    <property type="entry name" value="ALDOKETO_REDUCTASE_2"/>
    <property type="match status" value="1"/>
</dbReference>
<dbReference type="FunFam" id="3.20.20.100:FF:000014">
    <property type="entry name" value="NAD(P)-linked oxidoreductase superfamily protein"/>
    <property type="match status" value="1"/>
</dbReference>
<proteinExistence type="predicted"/>
<accession>A0A438IR30</accession>
<dbReference type="InterPro" id="IPR044497">
    <property type="entry name" value="AKR4A/B"/>
</dbReference>
<dbReference type="InterPro" id="IPR023210">
    <property type="entry name" value="NADP_OxRdtase_dom"/>
</dbReference>
<dbReference type="EMBL" id="QGNW01000089">
    <property type="protein sequence ID" value="RVW99169.1"/>
    <property type="molecule type" value="Genomic_DNA"/>
</dbReference>
<evidence type="ECO:0000256" key="3">
    <source>
        <dbReference type="PIRSR" id="PIRSR000097-2"/>
    </source>
</evidence>
<dbReference type="InterPro" id="IPR018170">
    <property type="entry name" value="Aldo/ket_reductase_CS"/>
</dbReference>
<protein>
    <submittedName>
        <fullName evidence="6">Methylecgonone reductase</fullName>
    </submittedName>
</protein>
<keyword evidence="1" id="KW-0560">Oxidoreductase</keyword>